<dbReference type="PANTHER" id="PTHR33802">
    <property type="entry name" value="SI:CH211-161H7.5-RELATED"/>
    <property type="match status" value="1"/>
</dbReference>
<dbReference type="Proteomes" id="UP000198337">
    <property type="component" value="Unassembled WGS sequence"/>
</dbReference>
<dbReference type="EMBL" id="FZNV01000001">
    <property type="protein sequence ID" value="SNR27023.1"/>
    <property type="molecule type" value="Genomic_DNA"/>
</dbReference>
<feature type="transmembrane region" description="Helical" evidence="1">
    <location>
        <begin position="145"/>
        <end position="167"/>
    </location>
</feature>
<organism evidence="2 3">
    <name type="scientific">Maribacter sedimenticola</name>
    <dbReference type="NCBI Taxonomy" id="228956"/>
    <lineage>
        <taxon>Bacteria</taxon>
        <taxon>Pseudomonadati</taxon>
        <taxon>Bacteroidota</taxon>
        <taxon>Flavobacteriia</taxon>
        <taxon>Flavobacteriales</taxon>
        <taxon>Flavobacteriaceae</taxon>
        <taxon>Maribacter</taxon>
    </lineage>
</organism>
<feature type="transmembrane region" description="Helical" evidence="1">
    <location>
        <begin position="233"/>
        <end position="254"/>
    </location>
</feature>
<feature type="transmembrane region" description="Helical" evidence="1">
    <location>
        <begin position="187"/>
        <end position="205"/>
    </location>
</feature>
<keyword evidence="1" id="KW-1133">Transmembrane helix</keyword>
<evidence type="ECO:0008006" key="4">
    <source>
        <dbReference type="Google" id="ProtNLM"/>
    </source>
</evidence>
<feature type="transmembrane region" description="Helical" evidence="1">
    <location>
        <begin position="93"/>
        <end position="110"/>
    </location>
</feature>
<protein>
    <recommendedName>
        <fullName evidence="4">Tryptophan-rich sensory protein</fullName>
    </recommendedName>
</protein>
<dbReference type="InterPro" id="IPR038330">
    <property type="entry name" value="TspO/MBR-related_sf"/>
</dbReference>
<gene>
    <name evidence="2" type="ORF">SAMN04488009_0584</name>
</gene>
<keyword evidence="1" id="KW-0812">Transmembrane</keyword>
<dbReference type="Gene3D" id="1.20.1260.100">
    <property type="entry name" value="TspO/MBR protein"/>
    <property type="match status" value="1"/>
</dbReference>
<feature type="transmembrane region" description="Helical" evidence="1">
    <location>
        <begin position="116"/>
        <end position="133"/>
    </location>
</feature>
<name>A0ABY1SCT3_9FLAO</name>
<feature type="transmembrane region" description="Helical" evidence="1">
    <location>
        <begin position="49"/>
        <end position="73"/>
    </location>
</feature>
<reference evidence="2 3" key="1">
    <citation type="submission" date="2017-06" db="EMBL/GenBank/DDBJ databases">
        <authorList>
            <person name="Varghese N."/>
            <person name="Submissions S."/>
        </authorList>
    </citation>
    <scope>NUCLEOTIDE SEQUENCE [LARGE SCALE GENOMIC DNA]</scope>
    <source>
        <strain evidence="2 3">DSM 19840</strain>
    </source>
</reference>
<comment type="caution">
    <text evidence="2">The sequence shown here is derived from an EMBL/GenBank/DDBJ whole genome shotgun (WGS) entry which is preliminary data.</text>
</comment>
<keyword evidence="3" id="KW-1185">Reference proteome</keyword>
<feature type="transmembrane region" description="Helical" evidence="1">
    <location>
        <begin position="212"/>
        <end position="227"/>
    </location>
</feature>
<accession>A0ABY1SCT3</accession>
<dbReference type="PANTHER" id="PTHR33802:SF1">
    <property type="entry name" value="XK-RELATED PROTEIN"/>
    <property type="match status" value="1"/>
</dbReference>
<keyword evidence="1" id="KW-0472">Membrane</keyword>
<evidence type="ECO:0000256" key="1">
    <source>
        <dbReference type="SAM" id="Phobius"/>
    </source>
</evidence>
<sequence length="273" mass="31055">MLALGIMKKKLAILNLVSVLLVIGVNYISQSMSFNNTTIGEISARYENLFTPAGYAFAIWGIIFLALFAYGIFQVKRAFFSNKESMFIEQTGYWFVIANILNCCWVFAFVYDYTGLSVLIMLGILLSLIKIILNTNMERWDAPITTIAFIWWPICIYSGWISVATIANISVYLSKLDWNGGILSEQAWTINMIIVAIALNLIMVWKRNMREFAAVGIWALFAIYIRHQDTYSTIANTALVGSILLLIAIMIHGYKNRKTNPFKKLQERLGQRP</sequence>
<evidence type="ECO:0000313" key="3">
    <source>
        <dbReference type="Proteomes" id="UP000198337"/>
    </source>
</evidence>
<feature type="transmembrane region" description="Helical" evidence="1">
    <location>
        <begin position="12"/>
        <end position="29"/>
    </location>
</feature>
<evidence type="ECO:0000313" key="2">
    <source>
        <dbReference type="EMBL" id="SNR27023.1"/>
    </source>
</evidence>
<proteinExistence type="predicted"/>